<proteinExistence type="predicted"/>
<feature type="region of interest" description="Disordered" evidence="1">
    <location>
        <begin position="1"/>
        <end position="40"/>
    </location>
</feature>
<accession>J9GQ18</accession>
<comment type="caution">
    <text evidence="2">The sequence shown here is derived from an EMBL/GenBank/DDBJ whole genome shotgun (WGS) entry which is preliminary data.</text>
</comment>
<reference evidence="2" key="1">
    <citation type="journal article" date="2012" name="PLoS ONE">
        <title>Gene sets for utilization of primary and secondary nutrition supplies in the distal gut of endangered iberian lynx.</title>
        <authorList>
            <person name="Alcaide M."/>
            <person name="Messina E."/>
            <person name="Richter M."/>
            <person name="Bargiela R."/>
            <person name="Peplies J."/>
            <person name="Huws S.A."/>
            <person name="Newbold C.J."/>
            <person name="Golyshin P.N."/>
            <person name="Simon M.A."/>
            <person name="Lopez G."/>
            <person name="Yakimov M.M."/>
            <person name="Ferrer M."/>
        </authorList>
    </citation>
    <scope>NUCLEOTIDE SEQUENCE</scope>
</reference>
<feature type="compositionally biased region" description="Basic residues" evidence="1">
    <location>
        <begin position="30"/>
        <end position="40"/>
    </location>
</feature>
<protein>
    <submittedName>
        <fullName evidence="2">Uncharacterized protein</fullName>
    </submittedName>
</protein>
<dbReference type="AlphaFoldDB" id="J9GQ18"/>
<organism evidence="2">
    <name type="scientific">gut metagenome</name>
    <dbReference type="NCBI Taxonomy" id="749906"/>
    <lineage>
        <taxon>unclassified sequences</taxon>
        <taxon>metagenomes</taxon>
        <taxon>organismal metagenomes</taxon>
    </lineage>
</organism>
<gene>
    <name evidence="2" type="ORF">EVA_01388</name>
</gene>
<evidence type="ECO:0000256" key="1">
    <source>
        <dbReference type="SAM" id="MobiDB-lite"/>
    </source>
</evidence>
<name>J9GQ18_9ZZZZ</name>
<sequence length="40" mass="4503">MKSSRGWAGKKRNCARKLPPASQPANKMHTNMHTKRINAV</sequence>
<dbReference type="EMBL" id="AMCI01000196">
    <property type="protein sequence ID" value="EJX10387.1"/>
    <property type="molecule type" value="Genomic_DNA"/>
</dbReference>
<evidence type="ECO:0000313" key="2">
    <source>
        <dbReference type="EMBL" id="EJX10387.1"/>
    </source>
</evidence>